<name>A0A7W6KAG3_9SPHI</name>
<dbReference type="AlphaFoldDB" id="A0A7W6KAG3"/>
<dbReference type="EMBL" id="JACIEF010000002">
    <property type="protein sequence ID" value="MBB4108149.1"/>
    <property type="molecule type" value="Genomic_DNA"/>
</dbReference>
<evidence type="ECO:0000313" key="1">
    <source>
        <dbReference type="EMBL" id="MBB4108149.1"/>
    </source>
</evidence>
<organism evidence="1 2">
    <name type="scientific">Pedobacter zeae</name>
    <dbReference type="NCBI Taxonomy" id="1737356"/>
    <lineage>
        <taxon>Bacteria</taxon>
        <taxon>Pseudomonadati</taxon>
        <taxon>Bacteroidota</taxon>
        <taxon>Sphingobacteriia</taxon>
        <taxon>Sphingobacteriales</taxon>
        <taxon>Sphingobacteriaceae</taxon>
        <taxon>Pedobacter</taxon>
    </lineage>
</organism>
<proteinExistence type="predicted"/>
<comment type="caution">
    <text evidence="1">The sequence shown here is derived from an EMBL/GenBank/DDBJ whole genome shotgun (WGS) entry which is preliminary data.</text>
</comment>
<evidence type="ECO:0000313" key="2">
    <source>
        <dbReference type="Proteomes" id="UP000532273"/>
    </source>
</evidence>
<reference evidence="1 2" key="1">
    <citation type="submission" date="2020-08" db="EMBL/GenBank/DDBJ databases">
        <title>Genomic Encyclopedia of Type Strains, Phase IV (KMG-IV): sequencing the most valuable type-strain genomes for metagenomic binning, comparative biology and taxonomic classification.</title>
        <authorList>
            <person name="Goeker M."/>
        </authorList>
    </citation>
    <scope>NUCLEOTIDE SEQUENCE [LARGE SCALE GENOMIC DNA]</scope>
    <source>
        <strain evidence="1 2">DSM 100774</strain>
    </source>
</reference>
<accession>A0A7W6KAG3</accession>
<sequence length="40" mass="4886">MFLKTIFPVSTINDDWLEHTSRFFMIIEPIIDDLKRKNFI</sequence>
<dbReference type="Proteomes" id="UP000532273">
    <property type="component" value="Unassembled WGS sequence"/>
</dbReference>
<gene>
    <name evidence="1" type="ORF">GGQ60_002130</name>
</gene>
<protein>
    <submittedName>
        <fullName evidence="1">Uncharacterized protein</fullName>
    </submittedName>
</protein>